<evidence type="ECO:0000256" key="7">
    <source>
        <dbReference type="RuleBase" id="RU000682"/>
    </source>
</evidence>
<evidence type="ECO:0000256" key="8">
    <source>
        <dbReference type="SAM" id="MobiDB-lite"/>
    </source>
</evidence>
<dbReference type="EMBL" id="CADEPM010000006">
    <property type="protein sequence ID" value="CAB3407976.1"/>
    <property type="molecule type" value="Genomic_DNA"/>
</dbReference>
<evidence type="ECO:0000256" key="5">
    <source>
        <dbReference type="ARBA" id="ARBA00023242"/>
    </source>
</evidence>
<dbReference type="AlphaFoldDB" id="A0A8S1F7Z1"/>
<reference evidence="10 11" key="1">
    <citation type="submission" date="2020-04" db="EMBL/GenBank/DDBJ databases">
        <authorList>
            <person name="Laetsch R D."/>
            <person name="Stevens L."/>
            <person name="Kumar S."/>
            <person name="Blaxter L. M."/>
        </authorList>
    </citation>
    <scope>NUCLEOTIDE SEQUENCE [LARGE SCALE GENOMIC DNA]</scope>
</reference>
<dbReference type="InterPro" id="IPR001356">
    <property type="entry name" value="HD"/>
</dbReference>
<dbReference type="PANTHER" id="PTHR24339:SF28">
    <property type="entry name" value="E5-RELATED"/>
    <property type="match status" value="1"/>
</dbReference>
<dbReference type="Proteomes" id="UP000494206">
    <property type="component" value="Unassembled WGS sequence"/>
</dbReference>
<dbReference type="InterPro" id="IPR017970">
    <property type="entry name" value="Homeobox_CS"/>
</dbReference>
<dbReference type="SUPFAM" id="SSF46689">
    <property type="entry name" value="Homeodomain-like"/>
    <property type="match status" value="1"/>
</dbReference>
<dbReference type="GO" id="GO:0007420">
    <property type="term" value="P:brain development"/>
    <property type="evidence" value="ECO:0007669"/>
    <property type="project" value="TreeGrafter"/>
</dbReference>
<name>A0A8S1F7Z1_9PELO</name>
<evidence type="ECO:0000256" key="3">
    <source>
        <dbReference type="ARBA" id="ARBA00023125"/>
    </source>
</evidence>
<keyword evidence="5 6" id="KW-0539">Nucleus</keyword>
<evidence type="ECO:0000259" key="9">
    <source>
        <dbReference type="PROSITE" id="PS50071"/>
    </source>
</evidence>
<feature type="domain" description="Homeobox" evidence="9">
    <location>
        <begin position="136"/>
        <end position="196"/>
    </location>
</feature>
<dbReference type="InterPro" id="IPR000047">
    <property type="entry name" value="HTH_motif"/>
</dbReference>
<comment type="caution">
    <text evidence="10">The sequence shown here is derived from an EMBL/GenBank/DDBJ whole genome shotgun (WGS) entry which is preliminary data.</text>
</comment>
<evidence type="ECO:0000256" key="2">
    <source>
        <dbReference type="ARBA" id="ARBA00007397"/>
    </source>
</evidence>
<protein>
    <recommendedName>
        <fullName evidence="9">Homeobox domain-containing protein</fullName>
    </recommendedName>
</protein>
<dbReference type="CDD" id="cd00086">
    <property type="entry name" value="homeodomain"/>
    <property type="match status" value="1"/>
</dbReference>
<dbReference type="PROSITE" id="PS50071">
    <property type="entry name" value="HOMEOBOX_2"/>
    <property type="match status" value="1"/>
</dbReference>
<keyword evidence="3 6" id="KW-0238">DNA-binding</keyword>
<evidence type="ECO:0000256" key="1">
    <source>
        <dbReference type="ARBA" id="ARBA00004123"/>
    </source>
</evidence>
<dbReference type="SMART" id="SM00389">
    <property type="entry name" value="HOX"/>
    <property type="match status" value="1"/>
</dbReference>
<dbReference type="GO" id="GO:0000981">
    <property type="term" value="F:DNA-binding transcription factor activity, RNA polymerase II-specific"/>
    <property type="evidence" value="ECO:0007669"/>
    <property type="project" value="InterPro"/>
</dbReference>
<keyword evidence="11" id="KW-1185">Reference proteome</keyword>
<feature type="compositionally biased region" description="Acidic residues" evidence="8">
    <location>
        <begin position="49"/>
        <end position="61"/>
    </location>
</feature>
<evidence type="ECO:0000313" key="11">
    <source>
        <dbReference type="Proteomes" id="UP000494206"/>
    </source>
</evidence>
<accession>A0A8S1F7Z1</accession>
<dbReference type="InterPro" id="IPR009057">
    <property type="entry name" value="Homeodomain-like_sf"/>
</dbReference>
<dbReference type="GO" id="GO:0000978">
    <property type="term" value="F:RNA polymerase II cis-regulatory region sequence-specific DNA binding"/>
    <property type="evidence" value="ECO:0007669"/>
    <property type="project" value="TreeGrafter"/>
</dbReference>
<dbReference type="PANTHER" id="PTHR24339">
    <property type="entry name" value="HOMEOBOX PROTEIN EMX-RELATED"/>
    <property type="match status" value="1"/>
</dbReference>
<sequence>MGGIIDTNVTATELATTNTIGEESPNKMTLKFSVERLVEDRKIEKESDVDIEEEDDDEEEPEKSKDEPMAQTLSYFDVLLPHVQMACSNPFISSLGEQQTQPSGQIWPSSWLELLHNSTAAQFGDVTAGLFLQPLRKNKRIRTAFSASQLVALEKAFEGNHYVVGNERKQLAARLALTETQVKVWFQNRRTKHKRIRLENGSDTTTTMSNEDDEEDDNKS</sequence>
<feature type="compositionally biased region" description="Acidic residues" evidence="8">
    <location>
        <begin position="210"/>
        <end position="220"/>
    </location>
</feature>
<evidence type="ECO:0000313" key="10">
    <source>
        <dbReference type="EMBL" id="CAB3407976.1"/>
    </source>
</evidence>
<feature type="DNA-binding region" description="Homeobox" evidence="6">
    <location>
        <begin position="138"/>
        <end position="197"/>
    </location>
</feature>
<dbReference type="GO" id="GO:0030182">
    <property type="term" value="P:neuron differentiation"/>
    <property type="evidence" value="ECO:0007669"/>
    <property type="project" value="TreeGrafter"/>
</dbReference>
<dbReference type="Gene3D" id="1.10.10.60">
    <property type="entry name" value="Homeodomain-like"/>
    <property type="match status" value="1"/>
</dbReference>
<evidence type="ECO:0000256" key="6">
    <source>
        <dbReference type="PROSITE-ProRule" id="PRU00108"/>
    </source>
</evidence>
<gene>
    <name evidence="10" type="ORF">CBOVIS_LOCUS9822</name>
</gene>
<dbReference type="Pfam" id="PF00046">
    <property type="entry name" value="Homeodomain"/>
    <property type="match status" value="1"/>
</dbReference>
<dbReference type="PRINTS" id="PR00024">
    <property type="entry name" value="HOMEOBOX"/>
</dbReference>
<feature type="region of interest" description="Disordered" evidence="8">
    <location>
        <begin position="196"/>
        <end position="220"/>
    </location>
</feature>
<dbReference type="InterPro" id="IPR050877">
    <property type="entry name" value="EMX-VAX-Noto_Homeobox_TFs"/>
</dbReference>
<comment type="similarity">
    <text evidence="2">Belongs to the EMX homeobox family.</text>
</comment>
<dbReference type="OrthoDB" id="6159439at2759"/>
<dbReference type="InterPro" id="IPR020479">
    <property type="entry name" value="HD_metazoa"/>
</dbReference>
<dbReference type="GO" id="GO:0005634">
    <property type="term" value="C:nucleus"/>
    <property type="evidence" value="ECO:0007669"/>
    <property type="project" value="UniProtKB-SubCell"/>
</dbReference>
<proteinExistence type="inferred from homology"/>
<comment type="subcellular location">
    <subcellularLocation>
        <location evidence="1 6 7">Nucleus</location>
    </subcellularLocation>
</comment>
<organism evidence="10 11">
    <name type="scientific">Caenorhabditis bovis</name>
    <dbReference type="NCBI Taxonomy" id="2654633"/>
    <lineage>
        <taxon>Eukaryota</taxon>
        <taxon>Metazoa</taxon>
        <taxon>Ecdysozoa</taxon>
        <taxon>Nematoda</taxon>
        <taxon>Chromadorea</taxon>
        <taxon>Rhabditida</taxon>
        <taxon>Rhabditina</taxon>
        <taxon>Rhabditomorpha</taxon>
        <taxon>Rhabditoidea</taxon>
        <taxon>Rhabditidae</taxon>
        <taxon>Peloderinae</taxon>
        <taxon>Caenorhabditis</taxon>
    </lineage>
</organism>
<dbReference type="PRINTS" id="PR00031">
    <property type="entry name" value="HTHREPRESSR"/>
</dbReference>
<keyword evidence="4 6" id="KW-0371">Homeobox</keyword>
<feature type="region of interest" description="Disordered" evidence="8">
    <location>
        <begin position="43"/>
        <end position="68"/>
    </location>
</feature>
<dbReference type="PROSITE" id="PS00027">
    <property type="entry name" value="HOMEOBOX_1"/>
    <property type="match status" value="1"/>
</dbReference>
<dbReference type="FunFam" id="1.10.10.60:FF:000081">
    <property type="entry name" value="Empty spiracles homeobox 2"/>
    <property type="match status" value="1"/>
</dbReference>
<evidence type="ECO:0000256" key="4">
    <source>
        <dbReference type="ARBA" id="ARBA00023155"/>
    </source>
</evidence>